<name>A0A927RCZ5_9BACL</name>
<evidence type="ECO:0000256" key="1">
    <source>
        <dbReference type="SAM" id="Phobius"/>
    </source>
</evidence>
<feature type="domain" description="YobI-like P-loop NTPase" evidence="2">
    <location>
        <begin position="22"/>
        <end position="390"/>
    </location>
</feature>
<keyword evidence="4" id="KW-1185">Reference proteome</keyword>
<dbReference type="Proteomes" id="UP000658225">
    <property type="component" value="Unassembled WGS sequence"/>
</dbReference>
<gene>
    <name evidence="3" type="ORF">H4683_000271</name>
</gene>
<proteinExistence type="predicted"/>
<keyword evidence="1" id="KW-0812">Transmembrane</keyword>
<dbReference type="AlphaFoldDB" id="A0A927RCZ5"/>
<organism evidence="3 4">
    <name type="scientific">Sporosarcina limicola</name>
    <dbReference type="NCBI Taxonomy" id="34101"/>
    <lineage>
        <taxon>Bacteria</taxon>
        <taxon>Bacillati</taxon>
        <taxon>Bacillota</taxon>
        <taxon>Bacilli</taxon>
        <taxon>Bacillales</taxon>
        <taxon>Caryophanaceae</taxon>
        <taxon>Sporosarcina</taxon>
    </lineage>
</organism>
<protein>
    <recommendedName>
        <fullName evidence="2">YobI-like P-loop NTPase domain-containing protein</fullName>
    </recommendedName>
</protein>
<keyword evidence="1" id="KW-0472">Membrane</keyword>
<evidence type="ECO:0000259" key="2">
    <source>
        <dbReference type="Pfam" id="PF20693"/>
    </source>
</evidence>
<comment type="caution">
    <text evidence="3">The sequence shown here is derived from an EMBL/GenBank/DDBJ whole genome shotgun (WGS) entry which is preliminary data.</text>
</comment>
<feature type="transmembrane region" description="Helical" evidence="1">
    <location>
        <begin position="170"/>
        <end position="190"/>
    </location>
</feature>
<dbReference type="RefSeq" id="WP_192597019.1">
    <property type="nucleotide sequence ID" value="NZ_JADBEL010000001.1"/>
</dbReference>
<feature type="transmembrane region" description="Helical" evidence="1">
    <location>
        <begin position="125"/>
        <end position="150"/>
    </location>
</feature>
<keyword evidence="1" id="KW-1133">Transmembrane helix</keyword>
<evidence type="ECO:0000313" key="4">
    <source>
        <dbReference type="Proteomes" id="UP000658225"/>
    </source>
</evidence>
<dbReference type="EMBL" id="JADBEL010000001">
    <property type="protein sequence ID" value="MBE1553202.1"/>
    <property type="molecule type" value="Genomic_DNA"/>
</dbReference>
<dbReference type="InterPro" id="IPR048428">
    <property type="entry name" value="YobI-NTPase"/>
</dbReference>
<evidence type="ECO:0000313" key="3">
    <source>
        <dbReference type="EMBL" id="MBE1553202.1"/>
    </source>
</evidence>
<sequence length="1243" mass="144867">MENRNYNFQKLTPIKDVDLDTYKDALDFIFNNDDIKNAAITGAYSAGKSSLLESYKLTKPEKKFLHISLAHFTATEENTDTPLQYNETILEGKILNQLIHQIDSNDIPQTHFKVKKTRSEKSTKVVTSLFITFSVLIMYMIGFTSWTSFVDGLSQPLLKNILGWTTNSNVLLFSGIVCLTIFSIGFYFLLSTQFNKNMFRKINFQGNEIEIFEESEESYFDKYLNEVIYLFENSGADVIVFEDMDRYNINQIFEKLREINSLVNTRKGKTLRFFYLLRDDVFISKDRTKFFDFIIPVVPVIDGSNSYEKFIEHFKLGEIYDLFDEKFLQSLSLYVDDLRVLKNIYNEFIIYHGRINSIELNNNKLLAIITYKNIFPKDFSNLQLGNGYVHTLFENKSIFTNNSLQEIEQDINAYENFLKAADNEHLSNIDELDSLYFKAPGSYPIQVNNQSETSFESRADLIRAIKDPTKNVQYLDNYRYWNTLDVDTIFNSFTSNEIYIERKKAIETKFDDKYEHLATKINQLKSEKTIIQNSRLETIITKENIDNIFDTNFINEIGVENTFKEVESSSYFHLIKYLIRNGYIDESYPDYMTYFYENSLSREDKIFLRSITDEVSKEYSYDLKNPKLVVSRLRISDFDHIEVLNFDLFSYLLQNHTKYEEQLSRLFSQMKSEKNYTFITEFSELTNATISLTKSINLYWHEFYHQLINTDGFSHSLRKNLIINAILFSSSDSEIKSANIDNCITKFISNDVDFLDTTLSTASNVQKLISGFKLLKVKMKDINFNKANHPLFIDVYKNDLYELNFNLISLILEHVYHIPTGNDYFTRNYSLINSNGEAEPLLIYVNNNINQYMSIIIEKSNNHIADSESIALLILNNEDIDLELKEQFINYLDTIINDISTVKEDSLWSILLQNTTVKYSSENILLYFFSSEPNLDDYLIDFINSSSDELSFNPQLIDEQFGENSTSTLLSAVIECNELVDEKYQLIINSLGLYYEDFSFAGISNSKIEILIESKLIEMNEQNLLFMRREYSLTTISFIKQNIVVYTESIINPELFSLEELLILLESDISDLHKLHLLSYTNSKISTNEKAYSIKTKKYILENNLDTDDIPSLIKSFDTEDKKVQDIIINSAIDHVDIINGEQIPTPFLLLNKLLLTERLELDVKKKLLYLALPDLNKAQVIQMLSTLHMNSFSELFIGKRPKIEVTPINHDVLSYFKSRNWISSFAIDSSDSNYYRAIGRKI</sequence>
<dbReference type="Pfam" id="PF20693">
    <property type="entry name" value="YobI-ATPase"/>
    <property type="match status" value="1"/>
</dbReference>
<reference evidence="3" key="1">
    <citation type="submission" date="2020-10" db="EMBL/GenBank/DDBJ databases">
        <title>Genomic Encyclopedia of Type Strains, Phase IV (KMG-IV): sequencing the most valuable type-strain genomes for metagenomic binning, comparative biology and taxonomic classification.</title>
        <authorList>
            <person name="Goeker M."/>
        </authorList>
    </citation>
    <scope>NUCLEOTIDE SEQUENCE</scope>
    <source>
        <strain evidence="3">DSM 13886</strain>
    </source>
</reference>
<accession>A0A927RCZ5</accession>